<dbReference type="SMART" id="SM00858">
    <property type="entry name" value="SAF"/>
    <property type="match status" value="1"/>
</dbReference>
<reference evidence="10" key="1">
    <citation type="submission" date="2016-09" db="EMBL/GenBank/DDBJ databases">
        <title>Acidihalobacter prosperus F5.</title>
        <authorList>
            <person name="Khaleque H.N."/>
            <person name="Ramsay J.P."/>
            <person name="Kaksonen A.H."/>
            <person name="Boxall N.J."/>
            <person name="Watkin E.L.J."/>
        </authorList>
    </citation>
    <scope>NUCLEOTIDE SEQUENCE [LARGE SCALE GENOMIC DNA]</scope>
    <source>
        <strain evidence="10">F5</strain>
    </source>
</reference>
<evidence type="ECO:0000259" key="8">
    <source>
        <dbReference type="SMART" id="SM00858"/>
    </source>
</evidence>
<evidence type="ECO:0000256" key="4">
    <source>
        <dbReference type="ARBA" id="ARBA00022729"/>
    </source>
</evidence>
<keyword evidence="9" id="KW-0969">Cilium</keyword>
<evidence type="ECO:0000256" key="1">
    <source>
        <dbReference type="ARBA" id="ARBA00004418"/>
    </source>
</evidence>
<evidence type="ECO:0000313" key="9">
    <source>
        <dbReference type="EMBL" id="AOU98441.1"/>
    </source>
</evidence>
<dbReference type="InterPro" id="IPR017585">
    <property type="entry name" value="SAF_FlgA"/>
</dbReference>
<evidence type="ECO:0000313" key="10">
    <source>
        <dbReference type="Proteomes" id="UP000095401"/>
    </source>
</evidence>
<keyword evidence="5 7" id="KW-0574">Periplasm</keyword>
<dbReference type="InterPro" id="IPR013974">
    <property type="entry name" value="SAF"/>
</dbReference>
<dbReference type="InterPro" id="IPR039246">
    <property type="entry name" value="Flagellar_FlgA"/>
</dbReference>
<comment type="similarity">
    <text evidence="2 7">Belongs to the FlgA family.</text>
</comment>
<name>A0A1D8IPQ8_9GAMM</name>
<evidence type="ECO:0000256" key="7">
    <source>
        <dbReference type="RuleBase" id="RU362063"/>
    </source>
</evidence>
<gene>
    <name evidence="9" type="ORF">BI364_11175</name>
</gene>
<sequence length="221" mass="22694">MLGGAVAADAQEPHVRILDAAESFALAEAKQGLPRAKLHISASPLDARLALPACTQGLNAFKPSGGRVIGNAVIGVRCAGPHPWTLYVPVQVSARLAVVVAVRPLVRGTQLMASELALADRDLSNLAYGYLTGKTQAVGQVLTRDVMAGQVVLPAMLSPPILVRRGQMVTVMSGGSGIEVTTEGVALASGSRGQAIKVRNSHSQRIIEGVVSGPGKVTVGG</sequence>
<dbReference type="GO" id="GO:0042597">
    <property type="term" value="C:periplasmic space"/>
    <property type="evidence" value="ECO:0007669"/>
    <property type="project" value="UniProtKB-SubCell"/>
</dbReference>
<dbReference type="Gene3D" id="2.30.30.760">
    <property type="match status" value="1"/>
</dbReference>
<dbReference type="PANTHER" id="PTHR36307:SF1">
    <property type="entry name" value="FLAGELLA BASAL BODY P-RING FORMATION PROTEIN FLGA"/>
    <property type="match status" value="1"/>
</dbReference>
<keyword evidence="9" id="KW-0282">Flagellum</keyword>
<dbReference type="Pfam" id="PF13144">
    <property type="entry name" value="ChapFlgA"/>
    <property type="match status" value="1"/>
</dbReference>
<organism evidence="9 10">
    <name type="scientific">Acidihalobacter yilgarnensis</name>
    <dbReference type="NCBI Taxonomy" id="2819280"/>
    <lineage>
        <taxon>Bacteria</taxon>
        <taxon>Pseudomonadati</taxon>
        <taxon>Pseudomonadota</taxon>
        <taxon>Gammaproteobacteria</taxon>
        <taxon>Chromatiales</taxon>
        <taxon>Ectothiorhodospiraceae</taxon>
        <taxon>Acidihalobacter</taxon>
    </lineage>
</organism>
<evidence type="ECO:0000256" key="3">
    <source>
        <dbReference type="ARBA" id="ARBA00014754"/>
    </source>
</evidence>
<protein>
    <recommendedName>
        <fullName evidence="3 7">Flagella basal body P-ring formation protein FlgA</fullName>
    </recommendedName>
</protein>
<dbReference type="InterPro" id="IPR041231">
    <property type="entry name" value="FlgA_N"/>
</dbReference>
<dbReference type="CDD" id="cd11614">
    <property type="entry name" value="SAF_CpaB_FlgA_like"/>
    <property type="match status" value="1"/>
</dbReference>
<accession>A0A1D8IPQ8</accession>
<feature type="domain" description="SAF" evidence="8">
    <location>
        <begin position="96"/>
        <end position="158"/>
    </location>
</feature>
<dbReference type="NCBIfam" id="TIGR03170">
    <property type="entry name" value="flgA_cterm"/>
    <property type="match status" value="1"/>
</dbReference>
<keyword evidence="9" id="KW-0966">Cell projection</keyword>
<proteinExistence type="inferred from homology"/>
<evidence type="ECO:0000256" key="2">
    <source>
        <dbReference type="ARBA" id="ARBA00010474"/>
    </source>
</evidence>
<dbReference type="EMBL" id="CP017415">
    <property type="protein sequence ID" value="AOU98441.1"/>
    <property type="molecule type" value="Genomic_DNA"/>
</dbReference>
<keyword evidence="7" id="KW-1005">Bacterial flagellum biogenesis</keyword>
<comment type="function">
    <text evidence="6 7">Involved in the assembly process of the P-ring formation. It may associate with FlgF on the rod constituting a structure essential for the P-ring assembly or may act as a modulator protein for the P-ring assembly.</text>
</comment>
<comment type="subcellular location">
    <subcellularLocation>
        <location evidence="1 7">Periplasm</location>
    </subcellularLocation>
</comment>
<dbReference type="Pfam" id="PF17656">
    <property type="entry name" value="ChapFlgA_N"/>
    <property type="match status" value="1"/>
</dbReference>
<dbReference type="PANTHER" id="PTHR36307">
    <property type="entry name" value="FLAGELLA BASAL BODY P-RING FORMATION PROTEIN FLGA"/>
    <property type="match status" value="1"/>
</dbReference>
<dbReference type="KEGG" id="aprs:BI364_11175"/>
<keyword evidence="10" id="KW-1185">Reference proteome</keyword>
<keyword evidence="4" id="KW-0732">Signal</keyword>
<dbReference type="Proteomes" id="UP000095401">
    <property type="component" value="Chromosome"/>
</dbReference>
<dbReference type="RefSeq" id="WP_070078802.1">
    <property type="nucleotide sequence ID" value="NZ_CP017415.1"/>
</dbReference>
<evidence type="ECO:0000256" key="6">
    <source>
        <dbReference type="ARBA" id="ARBA00025643"/>
    </source>
</evidence>
<dbReference type="GO" id="GO:0044780">
    <property type="term" value="P:bacterial-type flagellum assembly"/>
    <property type="evidence" value="ECO:0007669"/>
    <property type="project" value="InterPro"/>
</dbReference>
<dbReference type="AlphaFoldDB" id="A0A1D8IPQ8"/>
<dbReference type="Gene3D" id="3.90.1210.10">
    <property type="entry name" value="Antifreeze-like/N-acetylneuraminic acid synthase C-terminal domain"/>
    <property type="match status" value="1"/>
</dbReference>
<evidence type="ECO:0000256" key="5">
    <source>
        <dbReference type="ARBA" id="ARBA00022764"/>
    </source>
</evidence>